<organism evidence="5 6">
    <name type="scientific">Actinoallomurus bryophytorum</name>
    <dbReference type="NCBI Taxonomy" id="1490222"/>
    <lineage>
        <taxon>Bacteria</taxon>
        <taxon>Bacillati</taxon>
        <taxon>Actinomycetota</taxon>
        <taxon>Actinomycetes</taxon>
        <taxon>Streptosporangiales</taxon>
        <taxon>Thermomonosporaceae</taxon>
        <taxon>Actinoallomurus</taxon>
    </lineage>
</organism>
<protein>
    <submittedName>
        <fullName evidence="5">LacI family transcriptional regulator</fullName>
    </submittedName>
</protein>
<dbReference type="OrthoDB" id="3226810at2"/>
<dbReference type="AlphaFoldDB" id="A0A543CUE3"/>
<reference evidence="5 6" key="1">
    <citation type="submission" date="2019-06" db="EMBL/GenBank/DDBJ databases">
        <title>Sequencing the genomes of 1000 actinobacteria strains.</title>
        <authorList>
            <person name="Klenk H.-P."/>
        </authorList>
    </citation>
    <scope>NUCLEOTIDE SEQUENCE [LARGE SCALE GENOMIC DNA]</scope>
    <source>
        <strain evidence="5 6">DSM 102200</strain>
    </source>
</reference>
<dbReference type="PROSITE" id="PS50932">
    <property type="entry name" value="HTH_LACI_2"/>
    <property type="match status" value="1"/>
</dbReference>
<keyword evidence="1" id="KW-0805">Transcription regulation</keyword>
<dbReference type="RefSeq" id="WP_141960490.1">
    <property type="nucleotide sequence ID" value="NZ_VFOZ01000001.1"/>
</dbReference>
<dbReference type="InterPro" id="IPR000843">
    <property type="entry name" value="HTH_LacI"/>
</dbReference>
<sequence length="340" mass="36288">MTWQGPATLAMVAAEAKVSVATASRVLNGERKVGEPHRSRVLRAAERLGYRPNALAQATARGASNLVGLIVHDVADPYFSTIADGVVRIAEEHGFVVVLGSTRRIPEQELKYVTALHSQRAQAIIIAGSRTTDQTYLAKLNKELDSFRGGGGRVAVISQNRLGSHTVQPLNRAGARDLAEALYDLGHRRFNVLAGPKNLTTSTDRLAGFLKGLARRGVARKSVQVLHGAFTRDGGFELGSRIAEQDIGGTCVFATNDVMAVGAMAAFRARGIAVPDDVAVAGFDDIATLRDLVPSLTTVRLPLEEMGVQAAELALTTAGRSPRVISVRGEVVLRESTRPR</sequence>
<evidence type="ECO:0000256" key="1">
    <source>
        <dbReference type="ARBA" id="ARBA00023015"/>
    </source>
</evidence>
<keyword evidence="2" id="KW-0238">DNA-binding</keyword>
<dbReference type="Gene3D" id="3.40.50.2300">
    <property type="match status" value="2"/>
</dbReference>
<dbReference type="SMART" id="SM00354">
    <property type="entry name" value="HTH_LACI"/>
    <property type="match status" value="1"/>
</dbReference>
<gene>
    <name evidence="5" type="ORF">FB559_6446</name>
</gene>
<accession>A0A543CUE3</accession>
<dbReference type="EMBL" id="VFOZ01000001">
    <property type="protein sequence ID" value="TQM00726.1"/>
    <property type="molecule type" value="Genomic_DNA"/>
</dbReference>
<keyword evidence="3" id="KW-0804">Transcription</keyword>
<dbReference type="SUPFAM" id="SSF47413">
    <property type="entry name" value="lambda repressor-like DNA-binding domains"/>
    <property type="match status" value="1"/>
</dbReference>
<dbReference type="CDD" id="cd01392">
    <property type="entry name" value="HTH_LacI"/>
    <property type="match status" value="1"/>
</dbReference>
<keyword evidence="6" id="KW-1185">Reference proteome</keyword>
<dbReference type="Pfam" id="PF13377">
    <property type="entry name" value="Peripla_BP_3"/>
    <property type="match status" value="1"/>
</dbReference>
<dbReference type="Pfam" id="PF00356">
    <property type="entry name" value="LacI"/>
    <property type="match status" value="1"/>
</dbReference>
<dbReference type="InterPro" id="IPR028082">
    <property type="entry name" value="Peripla_BP_I"/>
</dbReference>
<comment type="caution">
    <text evidence="5">The sequence shown here is derived from an EMBL/GenBank/DDBJ whole genome shotgun (WGS) entry which is preliminary data.</text>
</comment>
<evidence type="ECO:0000313" key="5">
    <source>
        <dbReference type="EMBL" id="TQM00726.1"/>
    </source>
</evidence>
<dbReference type="PANTHER" id="PTHR30146:SF153">
    <property type="entry name" value="LACTOSE OPERON REPRESSOR"/>
    <property type="match status" value="1"/>
</dbReference>
<dbReference type="CDD" id="cd06267">
    <property type="entry name" value="PBP1_LacI_sugar_binding-like"/>
    <property type="match status" value="1"/>
</dbReference>
<dbReference type="Proteomes" id="UP000316096">
    <property type="component" value="Unassembled WGS sequence"/>
</dbReference>
<name>A0A543CUE3_9ACTN</name>
<evidence type="ECO:0000256" key="3">
    <source>
        <dbReference type="ARBA" id="ARBA00023163"/>
    </source>
</evidence>
<proteinExistence type="predicted"/>
<evidence type="ECO:0000313" key="6">
    <source>
        <dbReference type="Proteomes" id="UP000316096"/>
    </source>
</evidence>
<evidence type="ECO:0000256" key="2">
    <source>
        <dbReference type="ARBA" id="ARBA00023125"/>
    </source>
</evidence>
<dbReference type="InterPro" id="IPR046335">
    <property type="entry name" value="LacI/GalR-like_sensor"/>
</dbReference>
<dbReference type="GO" id="GO:0003700">
    <property type="term" value="F:DNA-binding transcription factor activity"/>
    <property type="evidence" value="ECO:0007669"/>
    <property type="project" value="TreeGrafter"/>
</dbReference>
<dbReference type="InterPro" id="IPR010982">
    <property type="entry name" value="Lambda_DNA-bd_dom_sf"/>
</dbReference>
<evidence type="ECO:0000259" key="4">
    <source>
        <dbReference type="PROSITE" id="PS50932"/>
    </source>
</evidence>
<dbReference type="Gene3D" id="1.10.260.40">
    <property type="entry name" value="lambda repressor-like DNA-binding domains"/>
    <property type="match status" value="1"/>
</dbReference>
<dbReference type="GO" id="GO:0000976">
    <property type="term" value="F:transcription cis-regulatory region binding"/>
    <property type="evidence" value="ECO:0007669"/>
    <property type="project" value="TreeGrafter"/>
</dbReference>
<dbReference type="SUPFAM" id="SSF53822">
    <property type="entry name" value="Periplasmic binding protein-like I"/>
    <property type="match status" value="1"/>
</dbReference>
<feature type="domain" description="HTH lacI-type" evidence="4">
    <location>
        <begin position="7"/>
        <end position="61"/>
    </location>
</feature>
<dbReference type="PANTHER" id="PTHR30146">
    <property type="entry name" value="LACI-RELATED TRANSCRIPTIONAL REPRESSOR"/>
    <property type="match status" value="1"/>
</dbReference>